<evidence type="ECO:0000256" key="2">
    <source>
        <dbReference type="ARBA" id="ARBA00022723"/>
    </source>
</evidence>
<dbReference type="EMBL" id="BPQB01000019">
    <property type="protein sequence ID" value="GJE90944.1"/>
    <property type="molecule type" value="Genomic_DNA"/>
</dbReference>
<keyword evidence="5" id="KW-0539">Nucleus</keyword>
<organism evidence="8 9">
    <name type="scientific">Phanerochaete sordida</name>
    <dbReference type="NCBI Taxonomy" id="48140"/>
    <lineage>
        <taxon>Eukaryota</taxon>
        <taxon>Fungi</taxon>
        <taxon>Dikarya</taxon>
        <taxon>Basidiomycota</taxon>
        <taxon>Agaricomycotina</taxon>
        <taxon>Agaricomycetes</taxon>
        <taxon>Polyporales</taxon>
        <taxon>Phanerochaetaceae</taxon>
        <taxon>Phanerochaete</taxon>
    </lineage>
</organism>
<dbReference type="Pfam" id="PF00172">
    <property type="entry name" value="Zn_clus"/>
    <property type="match status" value="1"/>
</dbReference>
<name>A0A9P3GAS5_9APHY</name>
<feature type="region of interest" description="Disordered" evidence="6">
    <location>
        <begin position="74"/>
        <end position="144"/>
    </location>
</feature>
<gene>
    <name evidence="8" type="ORF">PsYK624_070910</name>
</gene>
<sequence length="559" mass="60622">MLSSPTSTLTLERGKACLRCRRRKMRCDGGKPVCTQCIKAEIAVDCEYSDGGPTTSQILERNIAELEARINEILKGPPSDSVSLQKPYESSRKSKSPKTPKARTKMEDLLPTPPPPSPGLSPVTPQSPGQTSIPKSPHSLPWPDSTETDLPLETFFAVAPHLGFFFHVPRFSERLQASMPPSPTSPVPPALVFAVILVGCVFTGSADRKFLEPQLLALALQSLSNNLCPDKIMYTLQAEVLIALYLLHQNRRLAASYHVSAAVSIAVACNLHKIRSAGSFVDAQAAIVLPPPADEIEEGERIRAFWTVYILDRGWTLWTHSSSAMLDESTLRTRIDTPWPLEMHNYEQLPMLTAPSSAQTVQLFLKYAGTASEAGQSILTLRVKASIFLDKTARLCVTNDYATLRALNARMQAWALVLPQLSSVPAARPELARGLLTVRTMCACANILTHSVLPSPGGACGPLNDSVAAAALEAASLLSQVDLSTLQFVDIVCGILWGIVGKTLAALLSGLGQGWTTSHDPMLIVASLDMVMSTLQLFGAKCPLIQWELTRLQDRLATE</sequence>
<dbReference type="AlphaFoldDB" id="A0A9P3GAS5"/>
<dbReference type="PROSITE" id="PS50048">
    <property type="entry name" value="ZN2_CY6_FUNGAL_2"/>
    <property type="match status" value="1"/>
</dbReference>
<feature type="domain" description="Zn(2)-C6 fungal-type" evidence="7">
    <location>
        <begin position="16"/>
        <end position="48"/>
    </location>
</feature>
<dbReference type="GO" id="GO:0003677">
    <property type="term" value="F:DNA binding"/>
    <property type="evidence" value="ECO:0007669"/>
    <property type="project" value="InterPro"/>
</dbReference>
<feature type="compositionally biased region" description="Basic residues" evidence="6">
    <location>
        <begin position="93"/>
        <end position="103"/>
    </location>
</feature>
<evidence type="ECO:0000313" key="9">
    <source>
        <dbReference type="Proteomes" id="UP000703269"/>
    </source>
</evidence>
<dbReference type="GO" id="GO:0006351">
    <property type="term" value="P:DNA-templated transcription"/>
    <property type="evidence" value="ECO:0007669"/>
    <property type="project" value="InterPro"/>
</dbReference>
<protein>
    <submittedName>
        <fullName evidence="8">Zn(II)2Cys6 transcription factor</fullName>
    </submittedName>
</protein>
<evidence type="ECO:0000256" key="4">
    <source>
        <dbReference type="ARBA" id="ARBA00023163"/>
    </source>
</evidence>
<keyword evidence="3" id="KW-0805">Transcription regulation</keyword>
<proteinExistence type="predicted"/>
<dbReference type="Pfam" id="PF04082">
    <property type="entry name" value="Fungal_trans"/>
    <property type="match status" value="1"/>
</dbReference>
<evidence type="ECO:0000256" key="1">
    <source>
        <dbReference type="ARBA" id="ARBA00004123"/>
    </source>
</evidence>
<dbReference type="PROSITE" id="PS00463">
    <property type="entry name" value="ZN2_CY6_FUNGAL_1"/>
    <property type="match status" value="1"/>
</dbReference>
<dbReference type="Proteomes" id="UP000703269">
    <property type="component" value="Unassembled WGS sequence"/>
</dbReference>
<accession>A0A9P3GAS5</accession>
<dbReference type="OrthoDB" id="2309723at2759"/>
<evidence type="ECO:0000256" key="6">
    <source>
        <dbReference type="SAM" id="MobiDB-lite"/>
    </source>
</evidence>
<evidence type="ECO:0000256" key="5">
    <source>
        <dbReference type="ARBA" id="ARBA00023242"/>
    </source>
</evidence>
<keyword evidence="4" id="KW-0804">Transcription</keyword>
<dbReference type="SUPFAM" id="SSF57701">
    <property type="entry name" value="Zn2/Cys6 DNA-binding domain"/>
    <property type="match status" value="1"/>
</dbReference>
<dbReference type="CDD" id="cd12148">
    <property type="entry name" value="fungal_TF_MHR"/>
    <property type="match status" value="1"/>
</dbReference>
<dbReference type="PANTHER" id="PTHR47338">
    <property type="entry name" value="ZN(II)2CYS6 TRANSCRIPTION FACTOR (EUROFUNG)-RELATED"/>
    <property type="match status" value="1"/>
</dbReference>
<evidence type="ECO:0000313" key="8">
    <source>
        <dbReference type="EMBL" id="GJE90944.1"/>
    </source>
</evidence>
<reference evidence="8 9" key="1">
    <citation type="submission" date="2021-08" db="EMBL/GenBank/DDBJ databases">
        <title>Draft Genome Sequence of Phanerochaete sordida strain YK-624.</title>
        <authorList>
            <person name="Mori T."/>
            <person name="Dohra H."/>
            <person name="Suzuki T."/>
            <person name="Kawagishi H."/>
            <person name="Hirai H."/>
        </authorList>
    </citation>
    <scope>NUCLEOTIDE SEQUENCE [LARGE SCALE GENOMIC DNA]</scope>
    <source>
        <strain evidence="8 9">YK-624</strain>
    </source>
</reference>
<evidence type="ECO:0000259" key="7">
    <source>
        <dbReference type="PROSITE" id="PS50048"/>
    </source>
</evidence>
<dbReference type="InterPro" id="IPR001138">
    <property type="entry name" value="Zn2Cys6_DnaBD"/>
</dbReference>
<comment type="caution">
    <text evidence="8">The sequence shown here is derived from an EMBL/GenBank/DDBJ whole genome shotgun (WGS) entry which is preliminary data.</text>
</comment>
<comment type="subcellular location">
    <subcellularLocation>
        <location evidence="1">Nucleus</location>
    </subcellularLocation>
</comment>
<dbReference type="InterPro" id="IPR007219">
    <property type="entry name" value="XnlR_reg_dom"/>
</dbReference>
<dbReference type="SMART" id="SM00066">
    <property type="entry name" value="GAL4"/>
    <property type="match status" value="1"/>
</dbReference>
<dbReference type="InterPro" id="IPR050815">
    <property type="entry name" value="TF_fung"/>
</dbReference>
<dbReference type="GO" id="GO:0005634">
    <property type="term" value="C:nucleus"/>
    <property type="evidence" value="ECO:0007669"/>
    <property type="project" value="UniProtKB-SubCell"/>
</dbReference>
<keyword evidence="2" id="KW-0479">Metal-binding</keyword>
<dbReference type="CDD" id="cd00067">
    <property type="entry name" value="GAL4"/>
    <property type="match status" value="1"/>
</dbReference>
<dbReference type="GO" id="GO:0008270">
    <property type="term" value="F:zinc ion binding"/>
    <property type="evidence" value="ECO:0007669"/>
    <property type="project" value="InterPro"/>
</dbReference>
<dbReference type="PANTHER" id="PTHR47338:SF29">
    <property type="entry name" value="ZN(2)-C6 FUNGAL-TYPE DOMAIN-CONTAINING PROTEIN"/>
    <property type="match status" value="1"/>
</dbReference>
<dbReference type="InterPro" id="IPR036864">
    <property type="entry name" value="Zn2-C6_fun-type_DNA-bd_sf"/>
</dbReference>
<evidence type="ECO:0000256" key="3">
    <source>
        <dbReference type="ARBA" id="ARBA00023015"/>
    </source>
</evidence>
<dbReference type="Gene3D" id="4.10.240.10">
    <property type="entry name" value="Zn(2)-C6 fungal-type DNA-binding domain"/>
    <property type="match status" value="1"/>
</dbReference>
<keyword evidence="9" id="KW-1185">Reference proteome</keyword>
<dbReference type="GO" id="GO:0000981">
    <property type="term" value="F:DNA-binding transcription factor activity, RNA polymerase II-specific"/>
    <property type="evidence" value="ECO:0007669"/>
    <property type="project" value="InterPro"/>
</dbReference>